<protein>
    <submittedName>
        <fullName evidence="1">Uncharacterized protein</fullName>
    </submittedName>
</protein>
<reference evidence="2" key="1">
    <citation type="journal article" date="2019" name="Int. J. Syst. Evol. Microbiol.">
        <title>The Global Catalogue of Microorganisms (GCM) 10K type strain sequencing project: providing services to taxonomists for standard genome sequencing and annotation.</title>
        <authorList>
            <consortium name="The Broad Institute Genomics Platform"/>
            <consortium name="The Broad Institute Genome Sequencing Center for Infectious Disease"/>
            <person name="Wu L."/>
            <person name="Ma J."/>
        </authorList>
    </citation>
    <scope>NUCLEOTIDE SEQUENCE [LARGE SCALE GENOMIC DNA]</scope>
    <source>
        <strain evidence="2">JCM 16548</strain>
    </source>
</reference>
<dbReference type="Proteomes" id="UP001500051">
    <property type="component" value="Unassembled WGS sequence"/>
</dbReference>
<dbReference type="EMBL" id="BAAAYX010000020">
    <property type="protein sequence ID" value="GAA3714396.1"/>
    <property type="molecule type" value="Genomic_DNA"/>
</dbReference>
<proteinExistence type="predicted"/>
<gene>
    <name evidence="1" type="ORF">GCM10022204_36870</name>
</gene>
<accession>A0ABP7E704</accession>
<evidence type="ECO:0000313" key="2">
    <source>
        <dbReference type="Proteomes" id="UP001500051"/>
    </source>
</evidence>
<evidence type="ECO:0000313" key="1">
    <source>
        <dbReference type="EMBL" id="GAA3714396.1"/>
    </source>
</evidence>
<keyword evidence="2" id="KW-1185">Reference proteome</keyword>
<name>A0ABP7E704_9ACTN</name>
<comment type="caution">
    <text evidence="1">The sequence shown here is derived from an EMBL/GenBank/DDBJ whole genome shotgun (WGS) entry which is preliminary data.</text>
</comment>
<sequence length="94" mass="9992">MIMEILECTVGAVDVSIMRVTAADARPAAQAARTQLLPDVRTYSMAGVGLYEVQGRDKNMWGGHGTDIDGAVLGFDPTSFPTRLGPPPDHPPVN</sequence>
<organism evidence="1 2">
    <name type="scientific">Microlunatus aurantiacus</name>
    <dbReference type="NCBI Taxonomy" id="446786"/>
    <lineage>
        <taxon>Bacteria</taxon>
        <taxon>Bacillati</taxon>
        <taxon>Actinomycetota</taxon>
        <taxon>Actinomycetes</taxon>
        <taxon>Propionibacteriales</taxon>
        <taxon>Propionibacteriaceae</taxon>
        <taxon>Microlunatus</taxon>
    </lineage>
</organism>
<dbReference type="RefSeq" id="WP_344813928.1">
    <property type="nucleotide sequence ID" value="NZ_BAAAYX010000020.1"/>
</dbReference>